<dbReference type="SMART" id="SM00248">
    <property type="entry name" value="ANK"/>
    <property type="match status" value="2"/>
</dbReference>
<keyword evidence="3" id="KW-1185">Reference proteome</keyword>
<evidence type="ECO:0000313" key="3">
    <source>
        <dbReference type="Proteomes" id="UP001166093"/>
    </source>
</evidence>
<protein>
    <submittedName>
        <fullName evidence="2">SLF1 protein</fullName>
    </submittedName>
</protein>
<name>A0ABS2YBC2_POLSP</name>
<proteinExistence type="predicted"/>
<dbReference type="PANTHER" id="PTHR46677">
    <property type="entry name" value="SMC5-SMC6 COMPLEX LOCALIZATION FACTOR PROTEIN 1"/>
    <property type="match status" value="1"/>
</dbReference>
<evidence type="ECO:0000313" key="2">
    <source>
        <dbReference type="EMBL" id="MBN3283485.1"/>
    </source>
</evidence>
<dbReference type="Gene3D" id="1.25.40.20">
    <property type="entry name" value="Ankyrin repeat-containing domain"/>
    <property type="match status" value="1"/>
</dbReference>
<feature type="repeat" description="ANK" evidence="1">
    <location>
        <begin position="159"/>
        <end position="191"/>
    </location>
</feature>
<dbReference type="EMBL" id="JAAWVQ010127799">
    <property type="protein sequence ID" value="MBN3283485.1"/>
    <property type="molecule type" value="Genomic_DNA"/>
</dbReference>
<evidence type="ECO:0000256" key="1">
    <source>
        <dbReference type="PROSITE-ProRule" id="PRU00023"/>
    </source>
</evidence>
<dbReference type="PANTHER" id="PTHR46677:SF1">
    <property type="entry name" value="SMC5-SMC6 COMPLEX LOCALIZATION FACTOR PROTEIN 1"/>
    <property type="match status" value="1"/>
</dbReference>
<dbReference type="SUPFAM" id="SSF48403">
    <property type="entry name" value="Ankyrin repeat"/>
    <property type="match status" value="1"/>
</dbReference>
<dbReference type="Proteomes" id="UP001166093">
    <property type="component" value="Unassembled WGS sequence"/>
</dbReference>
<dbReference type="InterPro" id="IPR036770">
    <property type="entry name" value="Ankyrin_rpt-contain_sf"/>
</dbReference>
<feature type="non-terminal residue" evidence="2">
    <location>
        <position position="1"/>
    </location>
</feature>
<feature type="repeat" description="ANK" evidence="1">
    <location>
        <begin position="126"/>
        <end position="158"/>
    </location>
</feature>
<comment type="caution">
    <text evidence="2">The sequence shown here is derived from an EMBL/GenBank/DDBJ whole genome shotgun (WGS) entry which is preliminary data.</text>
</comment>
<reference evidence="2" key="1">
    <citation type="journal article" date="2021" name="Cell">
        <title>Tracing the genetic footprints of vertebrate landing in non-teleost ray-finned fishes.</title>
        <authorList>
            <person name="Bi X."/>
            <person name="Wang K."/>
            <person name="Yang L."/>
            <person name="Pan H."/>
            <person name="Jiang H."/>
            <person name="Wei Q."/>
            <person name="Fang M."/>
            <person name="Yu H."/>
            <person name="Zhu C."/>
            <person name="Cai Y."/>
            <person name="He Y."/>
            <person name="Gan X."/>
            <person name="Zeng H."/>
            <person name="Yu D."/>
            <person name="Zhu Y."/>
            <person name="Jiang H."/>
            <person name="Qiu Q."/>
            <person name="Yang H."/>
            <person name="Zhang Y.E."/>
            <person name="Wang W."/>
            <person name="Zhu M."/>
            <person name="He S."/>
            <person name="Zhang G."/>
        </authorList>
    </citation>
    <scope>NUCLEOTIDE SEQUENCE</scope>
    <source>
        <strain evidence="2">Pddl_001</strain>
    </source>
</reference>
<dbReference type="PROSITE" id="PS50297">
    <property type="entry name" value="ANK_REP_REGION"/>
    <property type="match status" value="2"/>
</dbReference>
<dbReference type="PROSITE" id="PS50088">
    <property type="entry name" value="ANK_REPEAT"/>
    <property type="match status" value="2"/>
</dbReference>
<gene>
    <name evidence="2" type="primary">Slf1_0</name>
    <name evidence="2" type="ORF">GTO93_0013240</name>
</gene>
<accession>A0ABS2YBC2</accession>
<organism evidence="2 3">
    <name type="scientific">Polyodon spathula</name>
    <name type="common">North American paddlefish</name>
    <name type="synonym">Squalus spathula</name>
    <dbReference type="NCBI Taxonomy" id="7913"/>
    <lineage>
        <taxon>Eukaryota</taxon>
        <taxon>Metazoa</taxon>
        <taxon>Chordata</taxon>
        <taxon>Craniata</taxon>
        <taxon>Vertebrata</taxon>
        <taxon>Euteleostomi</taxon>
        <taxon>Actinopterygii</taxon>
        <taxon>Chondrostei</taxon>
        <taxon>Acipenseriformes</taxon>
        <taxon>Polyodontidae</taxon>
        <taxon>Polyodon</taxon>
    </lineage>
</organism>
<sequence length="313" mass="34949">MPGAARWKVVLFIEDDEHRQMFERGDPDCADPGRQLQIGLLICNSPGETEQFWAKPSEKPWGKKMGPWPGIEPHTPEFTPSDDSQSPANVLPNLPAFKKSLGDSKFLPSYMNILKGLQKVNLADHAGWTPLHEACNHGSIECVHAILQHCPDVDLTQVDGVSPLHDALIVGELDIAKLLLSQGEGNSPRDSQGEKLLDGAFLEMCSCLLSCMIINYLVVYNLPMHGNFESSEEVNSQLARCVAVHTFEKVISMWKESRLIRHAKDIETLLKMSEYYQQVPHVLKKGCGTHSEILLAYLRVLAFQSEQLIKKQG</sequence>
<dbReference type="InterPro" id="IPR002110">
    <property type="entry name" value="Ankyrin_rpt"/>
</dbReference>
<keyword evidence="1" id="KW-0040">ANK repeat</keyword>
<feature type="non-terminal residue" evidence="2">
    <location>
        <position position="313"/>
    </location>
</feature>
<dbReference type="InterPro" id="IPR042479">
    <property type="entry name" value="Slf1"/>
</dbReference>
<dbReference type="Pfam" id="PF12796">
    <property type="entry name" value="Ank_2"/>
    <property type="match status" value="1"/>
</dbReference>